<sequence length="64" mass="7306">MQVYIVRASLVEWSQMCSQAMGLGFDCQVGQSRNLGLCLVYGNRLSLCYMRLTTQMLKDRCTSF</sequence>
<proteinExistence type="predicted"/>
<reference evidence="1" key="1">
    <citation type="submission" date="2016-07" db="EMBL/GenBank/DDBJ databases">
        <authorList>
            <person name="Bretaudeau A."/>
        </authorList>
    </citation>
    <scope>NUCLEOTIDE SEQUENCE</scope>
    <source>
        <strain evidence="1">Rice</strain>
        <tissue evidence="1">Whole body</tissue>
    </source>
</reference>
<organism evidence="1">
    <name type="scientific">Spodoptera frugiperda</name>
    <name type="common">Fall armyworm</name>
    <dbReference type="NCBI Taxonomy" id="7108"/>
    <lineage>
        <taxon>Eukaryota</taxon>
        <taxon>Metazoa</taxon>
        <taxon>Ecdysozoa</taxon>
        <taxon>Arthropoda</taxon>
        <taxon>Hexapoda</taxon>
        <taxon>Insecta</taxon>
        <taxon>Pterygota</taxon>
        <taxon>Neoptera</taxon>
        <taxon>Endopterygota</taxon>
        <taxon>Lepidoptera</taxon>
        <taxon>Glossata</taxon>
        <taxon>Ditrysia</taxon>
        <taxon>Noctuoidea</taxon>
        <taxon>Noctuidae</taxon>
        <taxon>Amphipyrinae</taxon>
        <taxon>Spodoptera</taxon>
    </lineage>
</organism>
<gene>
    <name evidence="1" type="ORF">SFRICE_033683</name>
</gene>
<dbReference type="EMBL" id="ODYU01005510">
    <property type="protein sequence ID" value="SOQ46430.1"/>
    <property type="molecule type" value="Genomic_DNA"/>
</dbReference>
<dbReference type="AlphaFoldDB" id="A0A2H1W004"/>
<protein>
    <submittedName>
        <fullName evidence="1">SFRICE_033683</fullName>
    </submittedName>
</protein>
<name>A0A2H1W004_SPOFR</name>
<evidence type="ECO:0000313" key="1">
    <source>
        <dbReference type="EMBL" id="SOQ46430.1"/>
    </source>
</evidence>
<accession>A0A2H1W004</accession>